<dbReference type="CDD" id="cd00180">
    <property type="entry name" value="PKc"/>
    <property type="match status" value="1"/>
</dbReference>
<evidence type="ECO:0000256" key="5">
    <source>
        <dbReference type="ARBA" id="ARBA00022777"/>
    </source>
</evidence>
<keyword evidence="5 10" id="KW-0418">Kinase</keyword>
<dbReference type="PANTHER" id="PTHR24361">
    <property type="entry name" value="MITOGEN-ACTIVATED KINASE KINASE KINASE"/>
    <property type="match status" value="1"/>
</dbReference>
<dbReference type="InterPro" id="IPR011009">
    <property type="entry name" value="Kinase-like_dom_sf"/>
</dbReference>
<sequence length="547" mass="62284">MHQYKVYWDGLRDMNLIPNLSAFSVSTICEFYRHQRKRLSDDWPDSNPKAVVHVCCEDGDDLMTSEKILGERGFAIVDQVRIPTHPTPIVCARKKIGRVKQFKAQKQLIEAFVRELGVMRQVNHRHCTQLLGSYTDYDCVAILSLPVADMDLAAYLDLEHLSVQQLNVIRCGMACLCSALAYLHERKIRHEDLKPQNVLIHGETVLLTDFGFSLDFSDDSVSTTTGRPSHWTARYCAPESLNHMARNRATDIWSLGCILLEMLSRLCGGFRLSYVKKYWKEKDNGHPSYALNSVATSEWQKILEPYIFDDPENCQFAAVYPCIRRMLTRDRHYRPTARQVLARVADANYNFPREPPLLNDCCPPGAARSTESMHAAGFMSPEYFYPQIFKGFAFATADTKGYVIQRSNNFGFGSDSTPLSEHFESPEHLGSLILFRKEPNAVNNVFSSGRDSPETEEGDIYELPDGDTLALACLDITPMSTIESSIVRCKVRIGDRFEQRRVQIALIPICFPRSQLFGKYCVLMSFALEERRRVSGEVVIEVQRKSK</sequence>
<evidence type="ECO:0000256" key="1">
    <source>
        <dbReference type="ARBA" id="ARBA00012513"/>
    </source>
</evidence>
<evidence type="ECO:0000313" key="10">
    <source>
        <dbReference type="EMBL" id="KAF2659687.1"/>
    </source>
</evidence>
<dbReference type="Pfam" id="PF00069">
    <property type="entry name" value="Pkinase"/>
    <property type="match status" value="1"/>
</dbReference>
<comment type="catalytic activity">
    <reaction evidence="7">
        <text>L-threonyl-[protein] + ATP = O-phospho-L-threonyl-[protein] + ADP + H(+)</text>
        <dbReference type="Rhea" id="RHEA:46608"/>
        <dbReference type="Rhea" id="RHEA-COMP:11060"/>
        <dbReference type="Rhea" id="RHEA-COMP:11605"/>
        <dbReference type="ChEBI" id="CHEBI:15378"/>
        <dbReference type="ChEBI" id="CHEBI:30013"/>
        <dbReference type="ChEBI" id="CHEBI:30616"/>
        <dbReference type="ChEBI" id="CHEBI:61977"/>
        <dbReference type="ChEBI" id="CHEBI:456216"/>
        <dbReference type="EC" id="2.7.11.1"/>
    </reaction>
</comment>
<evidence type="ECO:0000256" key="7">
    <source>
        <dbReference type="ARBA" id="ARBA00047899"/>
    </source>
</evidence>
<dbReference type="EC" id="2.7.11.1" evidence="1"/>
<protein>
    <recommendedName>
        <fullName evidence="1">non-specific serine/threonine protein kinase</fullName>
        <ecNumber evidence="1">2.7.11.1</ecNumber>
    </recommendedName>
</protein>
<proteinExistence type="predicted"/>
<dbReference type="OrthoDB" id="4062651at2759"/>
<dbReference type="PROSITE" id="PS00108">
    <property type="entry name" value="PROTEIN_KINASE_ST"/>
    <property type="match status" value="1"/>
</dbReference>
<dbReference type="GO" id="GO:0005737">
    <property type="term" value="C:cytoplasm"/>
    <property type="evidence" value="ECO:0007669"/>
    <property type="project" value="TreeGrafter"/>
</dbReference>
<evidence type="ECO:0000259" key="9">
    <source>
        <dbReference type="PROSITE" id="PS50011"/>
    </source>
</evidence>
<dbReference type="InterPro" id="IPR000719">
    <property type="entry name" value="Prot_kinase_dom"/>
</dbReference>
<dbReference type="PROSITE" id="PS50011">
    <property type="entry name" value="PROTEIN_KINASE_DOM"/>
    <property type="match status" value="1"/>
</dbReference>
<evidence type="ECO:0000256" key="6">
    <source>
        <dbReference type="ARBA" id="ARBA00022840"/>
    </source>
</evidence>
<gene>
    <name evidence="10" type="ORF">K491DRAFT_153072</name>
</gene>
<dbReference type="EMBL" id="MU004305">
    <property type="protein sequence ID" value="KAF2659687.1"/>
    <property type="molecule type" value="Genomic_DNA"/>
</dbReference>
<dbReference type="InterPro" id="IPR053235">
    <property type="entry name" value="Ser_Thr_kinase"/>
</dbReference>
<evidence type="ECO:0000313" key="11">
    <source>
        <dbReference type="Proteomes" id="UP000799324"/>
    </source>
</evidence>
<evidence type="ECO:0000256" key="4">
    <source>
        <dbReference type="ARBA" id="ARBA00022741"/>
    </source>
</evidence>
<dbReference type="SUPFAM" id="SSF56112">
    <property type="entry name" value="Protein kinase-like (PK-like)"/>
    <property type="match status" value="1"/>
</dbReference>
<feature type="domain" description="Protein kinase" evidence="9">
    <location>
        <begin position="63"/>
        <end position="358"/>
    </location>
</feature>
<keyword evidence="4" id="KW-0547">Nucleotide-binding</keyword>
<evidence type="ECO:0000256" key="2">
    <source>
        <dbReference type="ARBA" id="ARBA00022527"/>
    </source>
</evidence>
<dbReference type="Gene3D" id="3.30.200.20">
    <property type="entry name" value="Phosphorylase Kinase, domain 1"/>
    <property type="match status" value="1"/>
</dbReference>
<dbReference type="PANTHER" id="PTHR24361:SF433">
    <property type="entry name" value="PROTEIN KINASE DOMAIN-CONTAINING PROTEIN"/>
    <property type="match status" value="1"/>
</dbReference>
<keyword evidence="3" id="KW-0808">Transferase</keyword>
<comment type="catalytic activity">
    <reaction evidence="8">
        <text>L-seryl-[protein] + ATP = O-phospho-L-seryl-[protein] + ADP + H(+)</text>
        <dbReference type="Rhea" id="RHEA:17989"/>
        <dbReference type="Rhea" id="RHEA-COMP:9863"/>
        <dbReference type="Rhea" id="RHEA-COMP:11604"/>
        <dbReference type="ChEBI" id="CHEBI:15378"/>
        <dbReference type="ChEBI" id="CHEBI:29999"/>
        <dbReference type="ChEBI" id="CHEBI:30616"/>
        <dbReference type="ChEBI" id="CHEBI:83421"/>
        <dbReference type="ChEBI" id="CHEBI:456216"/>
        <dbReference type="EC" id="2.7.11.1"/>
    </reaction>
</comment>
<keyword evidence="6" id="KW-0067">ATP-binding</keyword>
<reference evidence="10" key="1">
    <citation type="journal article" date="2020" name="Stud. Mycol.">
        <title>101 Dothideomycetes genomes: a test case for predicting lifestyles and emergence of pathogens.</title>
        <authorList>
            <person name="Haridas S."/>
            <person name="Albert R."/>
            <person name="Binder M."/>
            <person name="Bloem J."/>
            <person name="Labutti K."/>
            <person name="Salamov A."/>
            <person name="Andreopoulos B."/>
            <person name="Baker S."/>
            <person name="Barry K."/>
            <person name="Bills G."/>
            <person name="Bluhm B."/>
            <person name="Cannon C."/>
            <person name="Castanera R."/>
            <person name="Culley D."/>
            <person name="Daum C."/>
            <person name="Ezra D."/>
            <person name="Gonzalez J."/>
            <person name="Henrissat B."/>
            <person name="Kuo A."/>
            <person name="Liang C."/>
            <person name="Lipzen A."/>
            <person name="Lutzoni F."/>
            <person name="Magnuson J."/>
            <person name="Mondo S."/>
            <person name="Nolan M."/>
            <person name="Ohm R."/>
            <person name="Pangilinan J."/>
            <person name="Park H.-J."/>
            <person name="Ramirez L."/>
            <person name="Alfaro M."/>
            <person name="Sun H."/>
            <person name="Tritt A."/>
            <person name="Yoshinaga Y."/>
            <person name="Zwiers L.-H."/>
            <person name="Turgeon B."/>
            <person name="Goodwin S."/>
            <person name="Spatafora J."/>
            <person name="Crous P."/>
            <person name="Grigoriev I."/>
        </authorList>
    </citation>
    <scope>NUCLEOTIDE SEQUENCE</scope>
    <source>
        <strain evidence="10">CBS 122681</strain>
    </source>
</reference>
<dbReference type="Gene3D" id="1.10.510.10">
    <property type="entry name" value="Transferase(Phosphotransferase) domain 1"/>
    <property type="match status" value="1"/>
</dbReference>
<dbReference type="InterPro" id="IPR008271">
    <property type="entry name" value="Ser/Thr_kinase_AS"/>
</dbReference>
<dbReference type="AlphaFoldDB" id="A0A6A6TKF8"/>
<dbReference type="SMART" id="SM00220">
    <property type="entry name" value="S_TKc"/>
    <property type="match status" value="1"/>
</dbReference>
<evidence type="ECO:0000256" key="8">
    <source>
        <dbReference type="ARBA" id="ARBA00048679"/>
    </source>
</evidence>
<dbReference type="GO" id="GO:0005524">
    <property type="term" value="F:ATP binding"/>
    <property type="evidence" value="ECO:0007669"/>
    <property type="project" value="UniProtKB-KW"/>
</dbReference>
<keyword evidence="2" id="KW-0723">Serine/threonine-protein kinase</keyword>
<accession>A0A6A6TKF8</accession>
<keyword evidence="11" id="KW-1185">Reference proteome</keyword>
<organism evidence="10 11">
    <name type="scientific">Lophiostoma macrostomum CBS 122681</name>
    <dbReference type="NCBI Taxonomy" id="1314788"/>
    <lineage>
        <taxon>Eukaryota</taxon>
        <taxon>Fungi</taxon>
        <taxon>Dikarya</taxon>
        <taxon>Ascomycota</taxon>
        <taxon>Pezizomycotina</taxon>
        <taxon>Dothideomycetes</taxon>
        <taxon>Pleosporomycetidae</taxon>
        <taxon>Pleosporales</taxon>
        <taxon>Lophiostomataceae</taxon>
        <taxon>Lophiostoma</taxon>
    </lineage>
</organism>
<name>A0A6A6TKF8_9PLEO</name>
<dbReference type="GO" id="GO:0004674">
    <property type="term" value="F:protein serine/threonine kinase activity"/>
    <property type="evidence" value="ECO:0007669"/>
    <property type="project" value="UniProtKB-KW"/>
</dbReference>
<dbReference type="Proteomes" id="UP000799324">
    <property type="component" value="Unassembled WGS sequence"/>
</dbReference>
<evidence type="ECO:0000256" key="3">
    <source>
        <dbReference type="ARBA" id="ARBA00022679"/>
    </source>
</evidence>